<accession>A0ACC2II27</accession>
<sequence length="858" mass="97948">MSSQSSTNGFVPKPLLKSATFQDPCWNDRNLLSLDGGGVRGYWSLLVLEKLMEMIGEEERRQAEAKNEDVSNLHSFLPMPLPQNHTLCPQPPAGQHVPREFYAQRFLPCHYFDLICGSSTGSLIAIMLCRFRMTVKDCLQEYERMSHTIFGNPRWVSQRNIFIVPWPKYSAKAMEQAFKEVTERRGERPQTERDVSPPSTFKTRHGTCSMFATTLRRKESKEVDTQTFYLLRSYIHKERKHIPRRPWKINFTSEGDMEIWRIARAATAAPFYFRELKVKSDSNEKIYYSDGGFGHTNNPTQEGIRELETLHRRLEGNEVVYGSIGVIVSIGTARADGKPGGRSAFKRTKEAYNIATNPKHVAEAVQYDDRPNCWRFNDEQGLDMELDDWKPNKFASNPGHKSIDLMRNGFNNWLVSDWKNIEMLEACARELVTQRRRRTGNSSKWERFATAVEFYCLSGECHNSSFKSRDDYTAHFDSTHANQQDQEFYRTPDAKPWTYPGPHLILVTPPNTSPFQQPWRNTPATLHLWDSRDMPKRSLLLLHTPRWSPVPNPPGLEALMRILHSIPRLYEHATHVLIDGLVKFWTLPYYRLYQFNTIQPIKKIAAFASEPLQDSTKIAQALATWRQRKLAELQFITIACTVLAAAVIGSFSWTTIEEAHWLTHGFWHSSLIFSILGILLCASEVTVLHLLGPVDTRPKYHERSAFEKYKALLLSPSNDSRTPGFVPRKKMVFTWQGPLMFMSYSVCAFLAGLTVLVCSPLIQGGPGWTAGHSIAVVYLTAFAGAGTAFVFCSFWVYHYVELEFDSDEREAGGPSPSPTDSLGYGNMFGMSVEGGPSINNPRIQEWRAHRTFGRHGTT</sequence>
<evidence type="ECO:0000313" key="1">
    <source>
        <dbReference type="EMBL" id="KAJ8114816.1"/>
    </source>
</evidence>
<reference evidence="1" key="1">
    <citation type="submission" date="2022-11" db="EMBL/GenBank/DDBJ databases">
        <title>Genome Sequence of Boeremia exigua.</title>
        <authorList>
            <person name="Buettner E."/>
        </authorList>
    </citation>
    <scope>NUCLEOTIDE SEQUENCE</scope>
    <source>
        <strain evidence="1">CU02</strain>
    </source>
</reference>
<dbReference type="Proteomes" id="UP001153331">
    <property type="component" value="Unassembled WGS sequence"/>
</dbReference>
<protein>
    <submittedName>
        <fullName evidence="1">Uncharacterized protein</fullName>
    </submittedName>
</protein>
<proteinExistence type="predicted"/>
<gene>
    <name evidence="1" type="ORF">OPT61_g3396</name>
</gene>
<name>A0ACC2II27_9PLEO</name>
<organism evidence="1 2">
    <name type="scientific">Boeremia exigua</name>
    <dbReference type="NCBI Taxonomy" id="749465"/>
    <lineage>
        <taxon>Eukaryota</taxon>
        <taxon>Fungi</taxon>
        <taxon>Dikarya</taxon>
        <taxon>Ascomycota</taxon>
        <taxon>Pezizomycotina</taxon>
        <taxon>Dothideomycetes</taxon>
        <taxon>Pleosporomycetidae</taxon>
        <taxon>Pleosporales</taxon>
        <taxon>Pleosporineae</taxon>
        <taxon>Didymellaceae</taxon>
        <taxon>Boeremia</taxon>
    </lineage>
</organism>
<comment type="caution">
    <text evidence="1">The sequence shown here is derived from an EMBL/GenBank/DDBJ whole genome shotgun (WGS) entry which is preliminary data.</text>
</comment>
<dbReference type="EMBL" id="JAPHNI010000173">
    <property type="protein sequence ID" value="KAJ8114816.1"/>
    <property type="molecule type" value="Genomic_DNA"/>
</dbReference>
<evidence type="ECO:0000313" key="2">
    <source>
        <dbReference type="Proteomes" id="UP001153331"/>
    </source>
</evidence>
<keyword evidence="2" id="KW-1185">Reference proteome</keyword>